<evidence type="ECO:0000256" key="1">
    <source>
        <dbReference type="SAM" id="MobiDB-lite"/>
    </source>
</evidence>
<keyword evidence="2" id="KW-1133">Transmembrane helix</keyword>
<accession>A0A0L0HLC3</accession>
<evidence type="ECO:0008006" key="5">
    <source>
        <dbReference type="Google" id="ProtNLM"/>
    </source>
</evidence>
<feature type="compositionally biased region" description="Acidic residues" evidence="1">
    <location>
        <begin position="291"/>
        <end position="301"/>
    </location>
</feature>
<name>A0A0L0HLC3_SPIPD</name>
<dbReference type="OrthoDB" id="2136065at2759"/>
<evidence type="ECO:0000313" key="4">
    <source>
        <dbReference type="Proteomes" id="UP000053201"/>
    </source>
</evidence>
<feature type="transmembrane region" description="Helical" evidence="2">
    <location>
        <begin position="43"/>
        <end position="62"/>
    </location>
</feature>
<dbReference type="VEuPathDB" id="FungiDB:SPPG_03648"/>
<feature type="transmembrane region" description="Helical" evidence="2">
    <location>
        <begin position="15"/>
        <end position="36"/>
    </location>
</feature>
<feature type="transmembrane region" description="Helical" evidence="2">
    <location>
        <begin position="202"/>
        <end position="226"/>
    </location>
</feature>
<organism evidence="3 4">
    <name type="scientific">Spizellomyces punctatus (strain DAOM BR117)</name>
    <dbReference type="NCBI Taxonomy" id="645134"/>
    <lineage>
        <taxon>Eukaryota</taxon>
        <taxon>Fungi</taxon>
        <taxon>Fungi incertae sedis</taxon>
        <taxon>Chytridiomycota</taxon>
        <taxon>Chytridiomycota incertae sedis</taxon>
        <taxon>Chytridiomycetes</taxon>
        <taxon>Spizellomycetales</taxon>
        <taxon>Spizellomycetaceae</taxon>
        <taxon>Spizellomyces</taxon>
    </lineage>
</organism>
<feature type="region of interest" description="Disordered" evidence="1">
    <location>
        <begin position="281"/>
        <end position="301"/>
    </location>
</feature>
<feature type="transmembrane region" description="Helical" evidence="2">
    <location>
        <begin position="246"/>
        <end position="267"/>
    </location>
</feature>
<feature type="transmembrane region" description="Helical" evidence="2">
    <location>
        <begin position="82"/>
        <end position="101"/>
    </location>
</feature>
<dbReference type="InParanoid" id="A0A0L0HLC3"/>
<proteinExistence type="predicted"/>
<dbReference type="AlphaFoldDB" id="A0A0L0HLC3"/>
<dbReference type="EMBL" id="KQ257454">
    <property type="protein sequence ID" value="KND01858.1"/>
    <property type="molecule type" value="Genomic_DNA"/>
</dbReference>
<dbReference type="RefSeq" id="XP_016609897.1">
    <property type="nucleotide sequence ID" value="XM_016751909.1"/>
</dbReference>
<protein>
    <recommendedName>
        <fullName evidence="5">G-protein coupled receptors family 1 profile domain-containing protein</fullName>
    </recommendedName>
</protein>
<dbReference type="GeneID" id="27687153"/>
<keyword evidence="4" id="KW-1185">Reference proteome</keyword>
<feature type="transmembrane region" description="Helical" evidence="2">
    <location>
        <begin position="156"/>
        <end position="182"/>
    </location>
</feature>
<keyword evidence="2" id="KW-0472">Membrane</keyword>
<evidence type="ECO:0000313" key="3">
    <source>
        <dbReference type="EMBL" id="KND01858.1"/>
    </source>
</evidence>
<evidence type="ECO:0000256" key="2">
    <source>
        <dbReference type="SAM" id="Phobius"/>
    </source>
</evidence>
<gene>
    <name evidence="3" type="ORF">SPPG_03648</name>
</gene>
<reference evidence="3 4" key="1">
    <citation type="submission" date="2009-08" db="EMBL/GenBank/DDBJ databases">
        <title>The Genome Sequence of Spizellomyces punctatus strain DAOM BR117.</title>
        <authorList>
            <consortium name="The Broad Institute Genome Sequencing Platform"/>
            <person name="Russ C."/>
            <person name="Cuomo C."/>
            <person name="Shea T."/>
            <person name="Young S.K."/>
            <person name="Zeng Q."/>
            <person name="Koehrsen M."/>
            <person name="Haas B."/>
            <person name="Borodovsky M."/>
            <person name="Guigo R."/>
            <person name="Alvarado L."/>
            <person name="Berlin A."/>
            <person name="Bochicchio J."/>
            <person name="Borenstein D."/>
            <person name="Chapman S."/>
            <person name="Chen Z."/>
            <person name="Engels R."/>
            <person name="Freedman E."/>
            <person name="Gellesch M."/>
            <person name="Goldberg J."/>
            <person name="Griggs A."/>
            <person name="Gujja S."/>
            <person name="Heiman D."/>
            <person name="Hepburn T."/>
            <person name="Howarth C."/>
            <person name="Jen D."/>
            <person name="Larson L."/>
            <person name="Lewis B."/>
            <person name="Mehta T."/>
            <person name="Park D."/>
            <person name="Pearson M."/>
            <person name="Roberts A."/>
            <person name="Saif S."/>
            <person name="Shenoy N."/>
            <person name="Sisk P."/>
            <person name="Stolte C."/>
            <person name="Sykes S."/>
            <person name="Thomson T."/>
            <person name="Walk T."/>
            <person name="White J."/>
            <person name="Yandava C."/>
            <person name="Burger G."/>
            <person name="Gray M.W."/>
            <person name="Holland P.W.H."/>
            <person name="King N."/>
            <person name="Lang F.B.F."/>
            <person name="Roger A.J."/>
            <person name="Ruiz-Trillo I."/>
            <person name="Lander E."/>
            <person name="Nusbaum C."/>
        </authorList>
    </citation>
    <scope>NUCLEOTIDE SEQUENCE [LARGE SCALE GENOMIC DNA]</scope>
    <source>
        <strain evidence="3 4">DAOM BR117</strain>
    </source>
</reference>
<sequence>MSLSPTDPLPPPYDTALLVLAIIAVVVQACNCIYTCWRLCCQITVFTLGLAIEQVLILMFTIMNICRAFRLSDIRYQQILNIITDGFFLVGILIHVLLLLFRFRLVNQGWYSNFWDMLMIGLTLVVFTGTFATVVTCEIYQRTLPIDSADPYPLSSAISIANAVFALYVLLADTILSSLTYIRLRKLKSGTRSEHFDDNNRLHIRTISAMVGLVLMSWTAMIVYIFNTASGVAETPLSRVLIQASYTTISFHMTFACVFLISIKRLLKGYGISVSRSANDPYNTTSVVPEQPEDLEEQVAP</sequence>
<keyword evidence="2" id="KW-0812">Transmembrane</keyword>
<dbReference type="Proteomes" id="UP000053201">
    <property type="component" value="Unassembled WGS sequence"/>
</dbReference>
<feature type="transmembrane region" description="Helical" evidence="2">
    <location>
        <begin position="113"/>
        <end position="136"/>
    </location>
</feature>